<organism evidence="2">
    <name type="scientific">Naegleria gruberi</name>
    <name type="common">Amoeba</name>
    <dbReference type="NCBI Taxonomy" id="5762"/>
    <lineage>
        <taxon>Eukaryota</taxon>
        <taxon>Discoba</taxon>
        <taxon>Heterolobosea</taxon>
        <taxon>Tetramitia</taxon>
        <taxon>Eutetramitia</taxon>
        <taxon>Vahlkampfiidae</taxon>
        <taxon>Naegleria</taxon>
    </lineage>
</organism>
<dbReference type="GeneID" id="8849106"/>
<dbReference type="EMBL" id="GG738854">
    <property type="protein sequence ID" value="EFC47612.1"/>
    <property type="molecule type" value="Genomic_DNA"/>
</dbReference>
<accession>D2V6P0</accession>
<gene>
    <name evidence="1" type="ORF">NAEGRDRAFT_64509</name>
</gene>
<dbReference type="AlphaFoldDB" id="D2V6P0"/>
<sequence>MACSYFLRKFRERSGDDLIAAYATSRQLVQCLIISKLIALRHSMDLWEQEKDNVDLNPFSSILQFSSFAQGVSNSGASKNILVDLLKQNYDFLPITTLREEAKSIIVKLVHETAPKSKVFIIAIDECDLFSTEETVILSSSGTPRDLLSIIVREIDELRTLLYSENILISDIYCGTKFVTESRDIIQSAVLKSITTQVHSYYGLDLLSFDQSWDMLSLVYNLPNNEKAELKKEIESIEEE</sequence>
<protein>
    <submittedName>
        <fullName evidence="1">Predicted protein</fullName>
    </submittedName>
</protein>
<dbReference type="InParanoid" id="D2V6P0"/>
<dbReference type="Proteomes" id="UP000006671">
    <property type="component" value="Unassembled WGS sequence"/>
</dbReference>
<dbReference type="RefSeq" id="XP_002680356.1">
    <property type="nucleotide sequence ID" value="XM_002680310.1"/>
</dbReference>
<evidence type="ECO:0000313" key="2">
    <source>
        <dbReference type="Proteomes" id="UP000006671"/>
    </source>
</evidence>
<name>D2V6P0_NAEGR</name>
<dbReference type="VEuPathDB" id="AmoebaDB:NAEGRDRAFT_64509"/>
<proteinExistence type="predicted"/>
<dbReference type="KEGG" id="ngr:NAEGRDRAFT_64509"/>
<reference evidence="1 2" key="1">
    <citation type="journal article" date="2010" name="Cell">
        <title>The genome of Naegleria gruberi illuminates early eukaryotic versatility.</title>
        <authorList>
            <person name="Fritz-Laylin L.K."/>
            <person name="Prochnik S.E."/>
            <person name="Ginger M.L."/>
            <person name="Dacks J.B."/>
            <person name="Carpenter M.L."/>
            <person name="Field M.C."/>
            <person name="Kuo A."/>
            <person name="Paredez A."/>
            <person name="Chapman J."/>
            <person name="Pham J."/>
            <person name="Shu S."/>
            <person name="Neupane R."/>
            <person name="Cipriano M."/>
            <person name="Mancuso J."/>
            <person name="Tu H."/>
            <person name="Salamov A."/>
            <person name="Lindquist E."/>
            <person name="Shapiro H."/>
            <person name="Lucas S."/>
            <person name="Grigoriev I.V."/>
            <person name="Cande W.Z."/>
            <person name="Fulton C."/>
            <person name="Rokhsar D.S."/>
            <person name="Dawson S.C."/>
        </authorList>
    </citation>
    <scope>NUCLEOTIDE SEQUENCE [LARGE SCALE GENOMIC DNA]</scope>
    <source>
        <strain evidence="1 2">NEG-M</strain>
    </source>
</reference>
<keyword evidence="2" id="KW-1185">Reference proteome</keyword>
<evidence type="ECO:0000313" key="1">
    <source>
        <dbReference type="EMBL" id="EFC47612.1"/>
    </source>
</evidence>